<feature type="compositionally biased region" description="Polar residues" evidence="1">
    <location>
        <begin position="197"/>
        <end position="206"/>
    </location>
</feature>
<dbReference type="InterPro" id="IPR013087">
    <property type="entry name" value="Znf_C2H2_type"/>
</dbReference>
<proteinExistence type="predicted"/>
<organism evidence="3 4">
    <name type="scientific">Phialemonium atrogriseum</name>
    <dbReference type="NCBI Taxonomy" id="1093897"/>
    <lineage>
        <taxon>Eukaryota</taxon>
        <taxon>Fungi</taxon>
        <taxon>Dikarya</taxon>
        <taxon>Ascomycota</taxon>
        <taxon>Pezizomycotina</taxon>
        <taxon>Sordariomycetes</taxon>
        <taxon>Sordariomycetidae</taxon>
        <taxon>Cephalothecales</taxon>
        <taxon>Cephalothecaceae</taxon>
        <taxon>Phialemonium</taxon>
    </lineage>
</organism>
<dbReference type="PROSITE" id="PS00028">
    <property type="entry name" value="ZINC_FINGER_C2H2_1"/>
    <property type="match status" value="1"/>
</dbReference>
<reference evidence="3" key="1">
    <citation type="submission" date="2023-06" db="EMBL/GenBank/DDBJ databases">
        <title>Genome-scale phylogeny and comparative genomics of the fungal order Sordariales.</title>
        <authorList>
            <consortium name="Lawrence Berkeley National Laboratory"/>
            <person name="Hensen N."/>
            <person name="Bonometti L."/>
            <person name="Westerberg I."/>
            <person name="Brannstrom I.O."/>
            <person name="Guillou S."/>
            <person name="Cros-Aarteil S."/>
            <person name="Calhoun S."/>
            <person name="Haridas S."/>
            <person name="Kuo A."/>
            <person name="Mondo S."/>
            <person name="Pangilinan J."/>
            <person name="Riley R."/>
            <person name="Labutti K."/>
            <person name="Andreopoulos B."/>
            <person name="Lipzen A."/>
            <person name="Chen C."/>
            <person name="Yanf M."/>
            <person name="Daum C."/>
            <person name="Ng V."/>
            <person name="Clum A."/>
            <person name="Steindorff A."/>
            <person name="Ohm R."/>
            <person name="Martin F."/>
            <person name="Silar P."/>
            <person name="Natvig D."/>
            <person name="Lalanne C."/>
            <person name="Gautier V."/>
            <person name="Ament-Velasquez S.L."/>
            <person name="Kruys A."/>
            <person name="Hutchinson M.I."/>
            <person name="Powell A.J."/>
            <person name="Barry K."/>
            <person name="Miller A.N."/>
            <person name="Grigoriev I.V."/>
            <person name="Debuchy R."/>
            <person name="Gladieux P."/>
            <person name="Thoren M.H."/>
            <person name="Johannesson H."/>
        </authorList>
    </citation>
    <scope>NUCLEOTIDE SEQUENCE</scope>
    <source>
        <strain evidence="3">8032-3</strain>
    </source>
</reference>
<dbReference type="RefSeq" id="XP_060286334.1">
    <property type="nucleotide sequence ID" value="XM_060430488.1"/>
</dbReference>
<gene>
    <name evidence="3" type="ORF">QBC33DRAFT_567473</name>
</gene>
<dbReference type="AlphaFoldDB" id="A0AAJ0C9E1"/>
<dbReference type="EMBL" id="MU839001">
    <property type="protein sequence ID" value="KAK1770121.1"/>
    <property type="molecule type" value="Genomic_DNA"/>
</dbReference>
<keyword evidence="4" id="KW-1185">Reference proteome</keyword>
<evidence type="ECO:0000259" key="2">
    <source>
        <dbReference type="PROSITE" id="PS00028"/>
    </source>
</evidence>
<evidence type="ECO:0000313" key="4">
    <source>
        <dbReference type="Proteomes" id="UP001244011"/>
    </source>
</evidence>
<dbReference type="Gene3D" id="3.30.160.60">
    <property type="entry name" value="Classic Zinc Finger"/>
    <property type="match status" value="1"/>
</dbReference>
<sequence length="405" mass="44867">MSAPGVNQIPCAVCNTGLVGIGKGQICGQCRSTYNLGRQGGAPESLPKILEFLHRANSTDVQRILMECNAILANRRQQQQAQNSLSGQSTLPMMATTPTPTSGHFQQPSDYGSLDPPIMLHPTFQFGHSASSLVDPQHYGGVGPGSSLLTPSAANFLTNMPQAEVLNTGSQFSMMPSSSYAASVFDHPAPAPDRDSSSTVDSQRSGGSRPKPLSANTISSWEYPYRCTFPPCTASFRRKHEWKRHESSSHDPQFLYTCHFCRDREKPFTHTRRDKLGVHLQSAHGLDKDMRDPAGRQALRLEELERPPWTTDHPRRSHRWGCGFCSAVLTSWDVRANHIADHFQARCSMEDWHVPVLGDDEETEDEGGRGTGVMGRLVKSVKRLSTEDYANDMDCYDDRDADRYG</sequence>
<accession>A0AAJ0C9E1</accession>
<feature type="region of interest" description="Disordered" evidence="1">
    <location>
        <begin position="79"/>
        <end position="114"/>
    </location>
</feature>
<comment type="caution">
    <text evidence="3">The sequence shown here is derived from an EMBL/GenBank/DDBJ whole genome shotgun (WGS) entry which is preliminary data.</text>
</comment>
<feature type="compositionally biased region" description="Low complexity" evidence="1">
    <location>
        <begin position="79"/>
        <end position="101"/>
    </location>
</feature>
<protein>
    <recommendedName>
        <fullName evidence="2">C2H2-type domain-containing protein</fullName>
    </recommendedName>
</protein>
<dbReference type="SMART" id="SM00355">
    <property type="entry name" value="ZnF_C2H2"/>
    <property type="match status" value="3"/>
</dbReference>
<dbReference type="GeneID" id="85313675"/>
<evidence type="ECO:0000313" key="3">
    <source>
        <dbReference type="EMBL" id="KAK1770121.1"/>
    </source>
</evidence>
<feature type="domain" description="C2H2-type" evidence="2">
    <location>
        <begin position="227"/>
        <end position="250"/>
    </location>
</feature>
<dbReference type="Proteomes" id="UP001244011">
    <property type="component" value="Unassembled WGS sequence"/>
</dbReference>
<feature type="region of interest" description="Disordered" evidence="1">
    <location>
        <begin position="183"/>
        <end position="215"/>
    </location>
</feature>
<evidence type="ECO:0000256" key="1">
    <source>
        <dbReference type="SAM" id="MobiDB-lite"/>
    </source>
</evidence>
<name>A0AAJ0C9E1_9PEZI</name>